<evidence type="ECO:0000313" key="2">
    <source>
        <dbReference type="Proteomes" id="UP001218188"/>
    </source>
</evidence>
<dbReference type="Proteomes" id="UP001218188">
    <property type="component" value="Unassembled WGS sequence"/>
</dbReference>
<organism evidence="1 2">
    <name type="scientific">Mycena alexandri</name>
    <dbReference type="NCBI Taxonomy" id="1745969"/>
    <lineage>
        <taxon>Eukaryota</taxon>
        <taxon>Fungi</taxon>
        <taxon>Dikarya</taxon>
        <taxon>Basidiomycota</taxon>
        <taxon>Agaricomycotina</taxon>
        <taxon>Agaricomycetes</taxon>
        <taxon>Agaricomycetidae</taxon>
        <taxon>Agaricales</taxon>
        <taxon>Marasmiineae</taxon>
        <taxon>Mycenaceae</taxon>
        <taxon>Mycena</taxon>
    </lineage>
</organism>
<comment type="caution">
    <text evidence="1">The sequence shown here is derived from an EMBL/GenBank/DDBJ whole genome shotgun (WGS) entry which is preliminary data.</text>
</comment>
<name>A0AAD6T1F6_9AGAR</name>
<sequence length="92" mass="10801">MEEVLLWETKDRYFSFWKDNISYALRGYIFYSTSFFRVGIVRLMVTLAETPPLPDRPTTMLSTHWAGETLGMMKTGRGGENGCWHLGRFLEW</sequence>
<dbReference type="EMBL" id="JARJCM010000036">
    <property type="protein sequence ID" value="KAJ7037605.1"/>
    <property type="molecule type" value="Genomic_DNA"/>
</dbReference>
<evidence type="ECO:0000313" key="1">
    <source>
        <dbReference type="EMBL" id="KAJ7037605.1"/>
    </source>
</evidence>
<protein>
    <submittedName>
        <fullName evidence="1">Uncharacterized protein</fullName>
    </submittedName>
</protein>
<dbReference type="AlphaFoldDB" id="A0AAD6T1F6"/>
<reference evidence="1" key="1">
    <citation type="submission" date="2023-03" db="EMBL/GenBank/DDBJ databases">
        <title>Massive genome expansion in bonnet fungi (Mycena s.s.) driven by repeated elements and novel gene families across ecological guilds.</title>
        <authorList>
            <consortium name="Lawrence Berkeley National Laboratory"/>
            <person name="Harder C.B."/>
            <person name="Miyauchi S."/>
            <person name="Viragh M."/>
            <person name="Kuo A."/>
            <person name="Thoen E."/>
            <person name="Andreopoulos B."/>
            <person name="Lu D."/>
            <person name="Skrede I."/>
            <person name="Drula E."/>
            <person name="Henrissat B."/>
            <person name="Morin E."/>
            <person name="Kohler A."/>
            <person name="Barry K."/>
            <person name="LaButti K."/>
            <person name="Morin E."/>
            <person name="Salamov A."/>
            <person name="Lipzen A."/>
            <person name="Mereny Z."/>
            <person name="Hegedus B."/>
            <person name="Baldrian P."/>
            <person name="Stursova M."/>
            <person name="Weitz H."/>
            <person name="Taylor A."/>
            <person name="Grigoriev I.V."/>
            <person name="Nagy L.G."/>
            <person name="Martin F."/>
            <person name="Kauserud H."/>
        </authorList>
    </citation>
    <scope>NUCLEOTIDE SEQUENCE</scope>
    <source>
        <strain evidence="1">CBHHK200</strain>
    </source>
</reference>
<gene>
    <name evidence="1" type="ORF">C8F04DRAFT_1091857</name>
</gene>
<accession>A0AAD6T1F6</accession>
<proteinExistence type="predicted"/>
<keyword evidence="2" id="KW-1185">Reference proteome</keyword>